<accession>A0A8H5F7R6</accession>
<dbReference type="EMBL" id="JAACJJ010000014">
    <property type="protein sequence ID" value="KAF5326682.1"/>
    <property type="molecule type" value="Genomic_DNA"/>
</dbReference>
<protein>
    <submittedName>
        <fullName evidence="2">Uncharacterized protein</fullName>
    </submittedName>
</protein>
<name>A0A8H5F7R6_9AGAR</name>
<feature type="compositionally biased region" description="Acidic residues" evidence="1">
    <location>
        <begin position="36"/>
        <end position="51"/>
    </location>
</feature>
<dbReference type="AlphaFoldDB" id="A0A8H5F7R6"/>
<organism evidence="2 3">
    <name type="scientific">Psilocybe cf. subviscida</name>
    <dbReference type="NCBI Taxonomy" id="2480587"/>
    <lineage>
        <taxon>Eukaryota</taxon>
        <taxon>Fungi</taxon>
        <taxon>Dikarya</taxon>
        <taxon>Basidiomycota</taxon>
        <taxon>Agaricomycotina</taxon>
        <taxon>Agaricomycetes</taxon>
        <taxon>Agaricomycetidae</taxon>
        <taxon>Agaricales</taxon>
        <taxon>Agaricineae</taxon>
        <taxon>Strophariaceae</taxon>
        <taxon>Psilocybe</taxon>
    </lineage>
</organism>
<sequence length="80" mass="8905">MKELRARLLNYVAATGRMPAVFGNIPVLDERAIAEEAAEAESSEDDNDDGSEEGRAPKEPGFNLSLFKLTHFTRYNWCAT</sequence>
<gene>
    <name evidence="2" type="ORF">D9619_003960</name>
</gene>
<feature type="region of interest" description="Disordered" evidence="1">
    <location>
        <begin position="36"/>
        <end position="61"/>
    </location>
</feature>
<keyword evidence="3" id="KW-1185">Reference proteome</keyword>
<evidence type="ECO:0000313" key="2">
    <source>
        <dbReference type="EMBL" id="KAF5326682.1"/>
    </source>
</evidence>
<evidence type="ECO:0000313" key="3">
    <source>
        <dbReference type="Proteomes" id="UP000567179"/>
    </source>
</evidence>
<dbReference type="Proteomes" id="UP000567179">
    <property type="component" value="Unassembled WGS sequence"/>
</dbReference>
<proteinExistence type="predicted"/>
<evidence type="ECO:0000256" key="1">
    <source>
        <dbReference type="SAM" id="MobiDB-lite"/>
    </source>
</evidence>
<comment type="caution">
    <text evidence="2">The sequence shown here is derived from an EMBL/GenBank/DDBJ whole genome shotgun (WGS) entry which is preliminary data.</text>
</comment>
<reference evidence="2 3" key="1">
    <citation type="journal article" date="2020" name="ISME J.">
        <title>Uncovering the hidden diversity of litter-decomposition mechanisms in mushroom-forming fungi.</title>
        <authorList>
            <person name="Floudas D."/>
            <person name="Bentzer J."/>
            <person name="Ahren D."/>
            <person name="Johansson T."/>
            <person name="Persson P."/>
            <person name="Tunlid A."/>
        </authorList>
    </citation>
    <scope>NUCLEOTIDE SEQUENCE [LARGE SCALE GENOMIC DNA]</scope>
    <source>
        <strain evidence="2 3">CBS 101986</strain>
    </source>
</reference>